<sequence>MEYIKKIALYMSVLLLIIFIGGCGNMKDEQKKEEQTNKTDSKEEQI</sequence>
<dbReference type="AlphaFoldDB" id="A0AB74E042"/>
<dbReference type="EMBL" id="RQTC01000483">
    <property type="protein sequence ID" value="RZH89872.1"/>
    <property type="molecule type" value="Genomic_DNA"/>
</dbReference>
<keyword evidence="1" id="KW-0472">Membrane</keyword>
<keyword evidence="1" id="KW-1133">Transmembrane helix</keyword>
<gene>
    <name evidence="2" type="ORF">EIG94_15760</name>
</gene>
<evidence type="ECO:0000256" key="1">
    <source>
        <dbReference type="SAM" id="Phobius"/>
    </source>
</evidence>
<proteinExistence type="predicted"/>
<feature type="transmembrane region" description="Helical" evidence="1">
    <location>
        <begin position="7"/>
        <end position="27"/>
    </location>
</feature>
<name>A0AB74E042_STAAU</name>
<evidence type="ECO:0000313" key="3">
    <source>
        <dbReference type="Proteomes" id="UP000293434"/>
    </source>
</evidence>
<evidence type="ECO:0000313" key="2">
    <source>
        <dbReference type="EMBL" id="RZH89872.1"/>
    </source>
</evidence>
<dbReference type="PROSITE" id="PS51257">
    <property type="entry name" value="PROKAR_LIPOPROTEIN"/>
    <property type="match status" value="1"/>
</dbReference>
<protein>
    <submittedName>
        <fullName evidence="2">Csa1 family protein</fullName>
    </submittedName>
</protein>
<keyword evidence="1" id="KW-0812">Transmembrane</keyword>
<organism evidence="2 3">
    <name type="scientific">Staphylococcus aureus</name>
    <dbReference type="NCBI Taxonomy" id="1280"/>
    <lineage>
        <taxon>Bacteria</taxon>
        <taxon>Bacillati</taxon>
        <taxon>Bacillota</taxon>
        <taxon>Bacilli</taxon>
        <taxon>Bacillales</taxon>
        <taxon>Staphylococcaceae</taxon>
        <taxon>Staphylococcus</taxon>
    </lineage>
</organism>
<feature type="non-terminal residue" evidence="2">
    <location>
        <position position="46"/>
    </location>
</feature>
<dbReference type="Proteomes" id="UP000293434">
    <property type="component" value="Unassembled WGS sequence"/>
</dbReference>
<accession>A0AB74E042</accession>
<reference evidence="2 3" key="1">
    <citation type="submission" date="2018-11" db="EMBL/GenBank/DDBJ databases">
        <title>Genomic profiling of Staphylococcus species from a Poultry farm system in KwaZulu-Natal, South Africa.</title>
        <authorList>
            <person name="Amoako D.G."/>
            <person name="Somboro A.M."/>
            <person name="Abia A.L.K."/>
            <person name="Bester L.A."/>
            <person name="Essack S.Y."/>
        </authorList>
    </citation>
    <scope>NUCLEOTIDE SEQUENCE [LARGE SCALE GENOMIC DNA]</scope>
    <source>
        <strain evidence="2 3">SA9</strain>
    </source>
</reference>
<comment type="caution">
    <text evidence="2">The sequence shown here is derived from an EMBL/GenBank/DDBJ whole genome shotgun (WGS) entry which is preliminary data.</text>
</comment>